<accession>A0A8D0DLM6</accession>
<evidence type="ECO:0000313" key="4">
    <source>
        <dbReference type="Proteomes" id="UP000694421"/>
    </source>
</evidence>
<dbReference type="InterPro" id="IPR008983">
    <property type="entry name" value="Tumour_necrosis_fac-like_dom"/>
</dbReference>
<sequence>IQTPYLVEFYFVSVAQDHIPSGHELLPQPIQSSILSHTVAHQWLLGVSSRRRRQNLHLCIPLFEVPISSIFPFPPVLKPINQSQLNWLSDGILNNMQYDRGSLVIQKPGMYFIYCQLQVYVASCEGKQINLLLQLLVNGSSMKQTVVTLCGPSQALREISHSLFLFLLAELKTGDKVSVQIDPFKYLDVSVLPKSNVLGALKYSGEDWMFSLIRTVAGTCL</sequence>
<dbReference type="Proteomes" id="UP000694421">
    <property type="component" value="Unplaced"/>
</dbReference>
<comment type="similarity">
    <text evidence="1">Belongs to the tumor necrosis factor family.</text>
</comment>
<evidence type="ECO:0000313" key="3">
    <source>
        <dbReference type="Ensembl" id="ENSSMRP00000013154.1"/>
    </source>
</evidence>
<dbReference type="PANTHER" id="PTHR32163:SF1">
    <property type="entry name" value="TUMOR NECROSIS FACTOR LIGAND SUPERFAMILY MEMBER 8"/>
    <property type="match status" value="1"/>
</dbReference>
<dbReference type="SMART" id="SM00207">
    <property type="entry name" value="TNF"/>
    <property type="match status" value="1"/>
</dbReference>
<evidence type="ECO:0000256" key="1">
    <source>
        <dbReference type="ARBA" id="ARBA00008670"/>
    </source>
</evidence>
<protein>
    <submittedName>
        <fullName evidence="3">TNF superfamily member 8</fullName>
    </submittedName>
</protein>
<evidence type="ECO:0000259" key="2">
    <source>
        <dbReference type="PROSITE" id="PS50049"/>
    </source>
</evidence>
<dbReference type="PROSITE" id="PS50049">
    <property type="entry name" value="THD_2"/>
    <property type="match status" value="1"/>
</dbReference>
<dbReference type="InterPro" id="IPR006052">
    <property type="entry name" value="TNF_dom"/>
</dbReference>
<dbReference type="SUPFAM" id="SSF49842">
    <property type="entry name" value="TNF-like"/>
    <property type="match status" value="1"/>
</dbReference>
<dbReference type="InterPro" id="IPR053104">
    <property type="entry name" value="TNF_ligand_SF_member_8"/>
</dbReference>
<organism evidence="3 4">
    <name type="scientific">Salvator merianae</name>
    <name type="common">Argentine black and white tegu</name>
    <name type="synonym">Tupinambis merianae</name>
    <dbReference type="NCBI Taxonomy" id="96440"/>
    <lineage>
        <taxon>Eukaryota</taxon>
        <taxon>Metazoa</taxon>
        <taxon>Chordata</taxon>
        <taxon>Craniata</taxon>
        <taxon>Vertebrata</taxon>
        <taxon>Euteleostomi</taxon>
        <taxon>Lepidosauria</taxon>
        <taxon>Squamata</taxon>
        <taxon>Bifurcata</taxon>
        <taxon>Unidentata</taxon>
        <taxon>Episquamata</taxon>
        <taxon>Laterata</taxon>
        <taxon>Teiioidea</taxon>
        <taxon>Teiidae</taxon>
        <taxon>Salvator</taxon>
    </lineage>
</organism>
<dbReference type="GO" id="GO:0005164">
    <property type="term" value="F:tumor necrosis factor receptor binding"/>
    <property type="evidence" value="ECO:0007669"/>
    <property type="project" value="InterPro"/>
</dbReference>
<dbReference type="GO" id="GO:0043374">
    <property type="term" value="P:CD8-positive, alpha-beta T cell differentiation"/>
    <property type="evidence" value="ECO:0007669"/>
    <property type="project" value="TreeGrafter"/>
</dbReference>
<dbReference type="GO" id="GO:0006955">
    <property type="term" value="P:immune response"/>
    <property type="evidence" value="ECO:0007669"/>
    <property type="project" value="InterPro"/>
</dbReference>
<name>A0A8D0DLM6_SALMN</name>
<dbReference type="Ensembl" id="ENSSMRT00000015314.1">
    <property type="protein sequence ID" value="ENSSMRP00000013154.1"/>
    <property type="gene ID" value="ENSSMRG00000010244.1"/>
</dbReference>
<reference evidence="3" key="1">
    <citation type="submission" date="2025-08" db="UniProtKB">
        <authorList>
            <consortium name="Ensembl"/>
        </authorList>
    </citation>
    <scope>IDENTIFICATION</scope>
</reference>
<dbReference type="Pfam" id="PF00229">
    <property type="entry name" value="TNF"/>
    <property type="match status" value="1"/>
</dbReference>
<feature type="domain" description="THD" evidence="2">
    <location>
        <begin position="40"/>
        <end position="203"/>
    </location>
</feature>
<dbReference type="PANTHER" id="PTHR32163">
    <property type="entry name" value="TUMOR NECROSIS FACTOR LIGAND SUPERFAMILY MEMBER 8"/>
    <property type="match status" value="1"/>
</dbReference>
<dbReference type="GO" id="GO:0016020">
    <property type="term" value="C:membrane"/>
    <property type="evidence" value="ECO:0007669"/>
    <property type="project" value="InterPro"/>
</dbReference>
<reference evidence="3" key="2">
    <citation type="submission" date="2025-09" db="UniProtKB">
        <authorList>
            <consortium name="Ensembl"/>
        </authorList>
    </citation>
    <scope>IDENTIFICATION</scope>
</reference>
<dbReference type="OMA" id="LVQCSNH"/>
<dbReference type="AlphaFoldDB" id="A0A8D0DLM6"/>
<proteinExistence type="inferred from homology"/>
<dbReference type="GeneTree" id="ENSGT00390000011719"/>
<keyword evidence="4" id="KW-1185">Reference proteome</keyword>
<dbReference type="Gene3D" id="2.60.120.40">
    <property type="match status" value="1"/>
</dbReference>